<dbReference type="RefSeq" id="WP_143371978.1">
    <property type="nucleotide sequence ID" value="NZ_VJVZ01000002.1"/>
</dbReference>
<dbReference type="SUPFAM" id="SSF48452">
    <property type="entry name" value="TPR-like"/>
    <property type="match status" value="1"/>
</dbReference>
<dbReference type="OrthoDB" id="1522899at2"/>
<feature type="signal peptide" evidence="2">
    <location>
        <begin position="1"/>
        <end position="21"/>
    </location>
</feature>
<dbReference type="Pfam" id="PF13181">
    <property type="entry name" value="TPR_8"/>
    <property type="match status" value="1"/>
</dbReference>
<sequence length="456" mass="50716">MKTKQALLLLCAGFITLTATAQDFKCADSFKALESKVTSQAYDDALAILPALRKSCPKYSDKLYFYGEAVLIYKSESAQTPEDEKVFNQELVNLYTEQERNFPGTGGDEKKALLLFNKKMAKDDEVYKILDNAFTSKKEGFTDFNAIELYFNLFLKQYDGGKGAVTQEQFIQKYSDIAAQAAYAKSRLLDKIAALTKKQDTEELAFDEKIFMKQAKSEQNSLDSVSESIALQAAKYFDCTKLDAYYSAGYEKNKANIAWLEAMVTALNENKCYKSATLFDGALALHKNKATYKSAYLLGNLSLRKGDKKGAIDYFNQAVDLQPDPIKKSETYSTIATAFRNDDKAEAKKYALKAAEANPKSGKPYLFLAELYASASMAKDCNLSNFDKKALAWLSIATAKKAEVAEPRYKTTVAALIDRNFNKKLPTAAEIKAAGKKKGDTITFGCWVNETITIPN</sequence>
<keyword evidence="2" id="KW-0732">Signal</keyword>
<dbReference type="Gene3D" id="1.25.40.10">
    <property type="entry name" value="Tetratricopeptide repeat domain"/>
    <property type="match status" value="1"/>
</dbReference>
<dbReference type="EMBL" id="VJVZ01000002">
    <property type="protein sequence ID" value="TRW26475.1"/>
    <property type="molecule type" value="Genomic_DNA"/>
</dbReference>
<dbReference type="InterPro" id="IPR011990">
    <property type="entry name" value="TPR-like_helical_dom_sf"/>
</dbReference>
<name>A0A552V7N9_9FLAO</name>
<reference evidence="3 4" key="1">
    <citation type="submission" date="2019-07" db="EMBL/GenBank/DDBJ databases">
        <title>Flavobacterium sp. nov., isolated from glacier ice.</title>
        <authorList>
            <person name="Liu Q."/>
            <person name="Xin Y.-H."/>
        </authorList>
    </citation>
    <scope>NUCLEOTIDE SEQUENCE [LARGE SCALE GENOMIC DNA]</scope>
    <source>
        <strain evidence="3 4">ZT4R6</strain>
    </source>
</reference>
<feature type="chain" id="PRO_5021929989" evidence="2">
    <location>
        <begin position="22"/>
        <end position="456"/>
    </location>
</feature>
<dbReference type="Proteomes" id="UP000320643">
    <property type="component" value="Unassembled WGS sequence"/>
</dbReference>
<dbReference type="SMART" id="SM00028">
    <property type="entry name" value="TPR"/>
    <property type="match status" value="2"/>
</dbReference>
<evidence type="ECO:0000256" key="1">
    <source>
        <dbReference type="PROSITE-ProRule" id="PRU00339"/>
    </source>
</evidence>
<accession>A0A552V7N9</accession>
<evidence type="ECO:0000313" key="3">
    <source>
        <dbReference type="EMBL" id="TRW26475.1"/>
    </source>
</evidence>
<keyword evidence="4" id="KW-1185">Reference proteome</keyword>
<dbReference type="PROSITE" id="PS50005">
    <property type="entry name" value="TPR"/>
    <property type="match status" value="1"/>
</dbReference>
<protein>
    <submittedName>
        <fullName evidence="3">Uncharacterized protein</fullName>
    </submittedName>
</protein>
<organism evidence="3 4">
    <name type="scientific">Flavobacterium zepuense</name>
    <dbReference type="NCBI Taxonomy" id="2593302"/>
    <lineage>
        <taxon>Bacteria</taxon>
        <taxon>Pseudomonadati</taxon>
        <taxon>Bacteroidota</taxon>
        <taxon>Flavobacteriia</taxon>
        <taxon>Flavobacteriales</taxon>
        <taxon>Flavobacteriaceae</taxon>
        <taxon>Flavobacterium</taxon>
    </lineage>
</organism>
<evidence type="ECO:0000256" key="2">
    <source>
        <dbReference type="SAM" id="SignalP"/>
    </source>
</evidence>
<proteinExistence type="predicted"/>
<gene>
    <name evidence="3" type="ORF">FMM05_03590</name>
</gene>
<keyword evidence="1" id="KW-0802">TPR repeat</keyword>
<evidence type="ECO:0000313" key="4">
    <source>
        <dbReference type="Proteomes" id="UP000320643"/>
    </source>
</evidence>
<feature type="repeat" description="TPR" evidence="1">
    <location>
        <begin position="292"/>
        <end position="325"/>
    </location>
</feature>
<dbReference type="AlphaFoldDB" id="A0A552V7N9"/>
<comment type="caution">
    <text evidence="3">The sequence shown here is derived from an EMBL/GenBank/DDBJ whole genome shotgun (WGS) entry which is preliminary data.</text>
</comment>
<dbReference type="InterPro" id="IPR019734">
    <property type="entry name" value="TPR_rpt"/>
</dbReference>